<evidence type="ECO:0000313" key="5">
    <source>
        <dbReference type="Proteomes" id="UP001226762"/>
    </source>
</evidence>
<dbReference type="InterPro" id="IPR011049">
    <property type="entry name" value="Serralysin-like_metalloprot_C"/>
</dbReference>
<gene>
    <name evidence="4" type="ORF">NO357_21010</name>
</gene>
<dbReference type="InterPro" id="IPR001343">
    <property type="entry name" value="Hemolysn_Ca-bd"/>
</dbReference>
<reference evidence="4" key="2">
    <citation type="submission" date="2023-02" db="EMBL/GenBank/DDBJ databases">
        <title>'Rhodoalgimonas zhirmunskyi' gen. nov., isolated from a red alga.</title>
        <authorList>
            <person name="Nedashkovskaya O.I."/>
            <person name="Otstavnykh N.Y."/>
            <person name="Bystritskaya E.P."/>
            <person name="Balabanova L.A."/>
            <person name="Isaeva M.P."/>
        </authorList>
    </citation>
    <scope>NUCLEOTIDE SEQUENCE</scope>
    <source>
        <strain evidence="4">KCTC 52189</strain>
    </source>
</reference>
<sequence length="523" mass="54775">MTVITGTLGDDRLLGTAGDDTLISLSGNDTLIGRGGADTYQLDFQAMPLSPTRLFIINESNRGDGAIDTITGLGSLMMYHFGGVLDFTRFTRGGTNGDQLLATTASSPSWYNQVGYVSGDIRIVNQYNPATPHAQVEVLVAGGVTYNLLITDTGTAGNDIITGWNGFDTLIGGDGTDYISGGGRRDEIHGDGGNDTLFGDNGNDRIYGGLGEDRIFGDAHNDRIWGGDGFDTIDGGTGNDVLRGEDGDDSLIGGDGDDRLVGGRGTDTLDGSAGNDTLLGGNNRDIYSISTTVAQHDVVIDNGPPPSPTLPAYSNHERDVIEILGFASYEEAIHNISFTISGDDLVITYTNPAMAPGESGSITISGQFAGPRSEVELISFGPTGGILGYEGIQAHHISLLSGDDFTYSVHNYADWGGEDIVLGTAGDDEIYGGLANDILVGMGGADVFMFHDEEDNNAGHDIILDFDITDDLIDVSEIAGLGWGGLTVTQNSWGNAVISSAYFEIELAGVTAAEVTADIFVFA</sequence>
<reference evidence="4" key="1">
    <citation type="submission" date="2022-07" db="EMBL/GenBank/DDBJ databases">
        <authorList>
            <person name="Otstavnykh N."/>
            <person name="Isaeva M."/>
            <person name="Bystritskaya E."/>
        </authorList>
    </citation>
    <scope>NUCLEOTIDE SEQUENCE</scope>
    <source>
        <strain evidence="4">KCTC 52189</strain>
    </source>
</reference>
<evidence type="ECO:0000256" key="3">
    <source>
        <dbReference type="SAM" id="MobiDB-lite"/>
    </source>
</evidence>
<evidence type="ECO:0000256" key="1">
    <source>
        <dbReference type="ARBA" id="ARBA00004613"/>
    </source>
</evidence>
<accession>A0AAE3WH44</accession>
<dbReference type="PANTHER" id="PTHR38340">
    <property type="entry name" value="S-LAYER PROTEIN"/>
    <property type="match status" value="1"/>
</dbReference>
<dbReference type="GO" id="GO:0005509">
    <property type="term" value="F:calcium ion binding"/>
    <property type="evidence" value="ECO:0007669"/>
    <property type="project" value="InterPro"/>
</dbReference>
<dbReference type="InterPro" id="IPR018511">
    <property type="entry name" value="Hemolysin-typ_Ca-bd_CS"/>
</dbReference>
<dbReference type="Proteomes" id="UP001226762">
    <property type="component" value="Unassembled WGS sequence"/>
</dbReference>
<protein>
    <recommendedName>
        <fullName evidence="6">Alkaline phosphatase</fullName>
    </recommendedName>
</protein>
<keyword evidence="5" id="KW-1185">Reference proteome</keyword>
<dbReference type="EMBL" id="JANHAX010000009">
    <property type="protein sequence ID" value="MDQ2092393.1"/>
    <property type="molecule type" value="Genomic_DNA"/>
</dbReference>
<organism evidence="4 5">
    <name type="scientific">Marimonas arenosa</name>
    <dbReference type="NCBI Taxonomy" id="1795305"/>
    <lineage>
        <taxon>Bacteria</taxon>
        <taxon>Pseudomonadati</taxon>
        <taxon>Pseudomonadota</taxon>
        <taxon>Alphaproteobacteria</taxon>
        <taxon>Rhodobacterales</taxon>
        <taxon>Paracoccaceae</taxon>
        <taxon>Marimonas</taxon>
    </lineage>
</organism>
<evidence type="ECO:0008006" key="6">
    <source>
        <dbReference type="Google" id="ProtNLM"/>
    </source>
</evidence>
<dbReference type="GO" id="GO:0005615">
    <property type="term" value="C:extracellular space"/>
    <property type="evidence" value="ECO:0007669"/>
    <property type="project" value="InterPro"/>
</dbReference>
<dbReference type="PRINTS" id="PR00313">
    <property type="entry name" value="CABNDNGRPT"/>
</dbReference>
<dbReference type="Gene3D" id="2.150.10.10">
    <property type="entry name" value="Serralysin-like metalloprotease, C-terminal"/>
    <property type="match status" value="3"/>
</dbReference>
<dbReference type="RefSeq" id="WP_306737699.1">
    <property type="nucleotide sequence ID" value="NZ_JANHAX010000009.1"/>
</dbReference>
<feature type="region of interest" description="Disordered" evidence="3">
    <location>
        <begin position="244"/>
        <end position="276"/>
    </location>
</feature>
<dbReference type="SUPFAM" id="SSF51120">
    <property type="entry name" value="beta-Roll"/>
    <property type="match status" value="4"/>
</dbReference>
<evidence type="ECO:0000256" key="2">
    <source>
        <dbReference type="ARBA" id="ARBA00022525"/>
    </source>
</evidence>
<dbReference type="AlphaFoldDB" id="A0AAE3WH44"/>
<keyword evidence="2" id="KW-0964">Secreted</keyword>
<proteinExistence type="predicted"/>
<dbReference type="PROSITE" id="PS00330">
    <property type="entry name" value="HEMOLYSIN_CALCIUM"/>
    <property type="match status" value="3"/>
</dbReference>
<name>A0AAE3WH44_9RHOB</name>
<evidence type="ECO:0000313" key="4">
    <source>
        <dbReference type="EMBL" id="MDQ2092393.1"/>
    </source>
</evidence>
<dbReference type="PANTHER" id="PTHR38340:SF1">
    <property type="entry name" value="S-LAYER PROTEIN"/>
    <property type="match status" value="1"/>
</dbReference>
<comment type="caution">
    <text evidence="4">The sequence shown here is derived from an EMBL/GenBank/DDBJ whole genome shotgun (WGS) entry which is preliminary data.</text>
</comment>
<dbReference type="InterPro" id="IPR050557">
    <property type="entry name" value="RTX_toxin/Mannuronan_C5-epim"/>
</dbReference>
<dbReference type="Pfam" id="PF00353">
    <property type="entry name" value="HemolysinCabind"/>
    <property type="match status" value="5"/>
</dbReference>
<comment type="subcellular location">
    <subcellularLocation>
        <location evidence="1">Secreted</location>
    </subcellularLocation>
</comment>